<dbReference type="EMBL" id="CAESAO010000011">
    <property type="protein sequence ID" value="CAB4336950.1"/>
    <property type="molecule type" value="Genomic_DNA"/>
</dbReference>
<reference evidence="1" key="1">
    <citation type="submission" date="2020-05" db="EMBL/GenBank/DDBJ databases">
        <authorList>
            <person name="Chiriac C."/>
            <person name="Salcher M."/>
            <person name="Ghai R."/>
            <person name="Kavagutti S V."/>
        </authorList>
    </citation>
    <scope>NUCLEOTIDE SEQUENCE</scope>
</reference>
<name>A0A6J5Z920_9ZZZZ</name>
<sequence>MAQAPLSFRASTHEYFEKWTTSAATTPGAATVDVSPLQNSVQSYGFARWIDIRLRNNSSGTGGTFNADYPPKILSNISLTDPNGAELYGGPTWSGYEAYLAQKYGQYKAVNDPTLSQLYSSSVTAPLFQWRIPLEMSEASGLGALPNFDAQSPYKLKATVDLSTNIWQTAPTTIPSLVFDYILAAYTVPDGVNKQSGAAQTAFPPGIGQNIWGVQGVGCTVQHWSLSTPTITASTAMTASLIRKGNIYRNLVMVVRNSSNVRQALSNFPNPTTFQIDGAPLWLSMDPAYVLNEWFAREVGQAGSTNVAADTGVLPVRFASIDGINIQGVDGTLGMQNFLGTNQASRIEFSGTWGSGANTLQVLTNDVNGVSLEGSSYAWSFAQQLSAPSLSSVRTGN</sequence>
<accession>A0A6J5Z920</accession>
<proteinExistence type="predicted"/>
<evidence type="ECO:0000313" key="1">
    <source>
        <dbReference type="EMBL" id="CAB4336950.1"/>
    </source>
</evidence>
<protein>
    <submittedName>
        <fullName evidence="1">Unannotated protein</fullName>
    </submittedName>
</protein>
<gene>
    <name evidence="1" type="ORF">UFOPK3522_00260</name>
</gene>
<dbReference type="AlphaFoldDB" id="A0A6J5Z920"/>
<organism evidence="1">
    <name type="scientific">freshwater metagenome</name>
    <dbReference type="NCBI Taxonomy" id="449393"/>
    <lineage>
        <taxon>unclassified sequences</taxon>
        <taxon>metagenomes</taxon>
        <taxon>ecological metagenomes</taxon>
    </lineage>
</organism>